<dbReference type="Proteomes" id="UP001604336">
    <property type="component" value="Unassembled WGS sequence"/>
</dbReference>
<evidence type="ECO:0000259" key="3">
    <source>
        <dbReference type="PROSITE" id="PS50157"/>
    </source>
</evidence>
<dbReference type="SUPFAM" id="SSF57667">
    <property type="entry name" value="beta-beta-alpha zinc fingers"/>
    <property type="match status" value="1"/>
</dbReference>
<dbReference type="PROSITE" id="PS50157">
    <property type="entry name" value="ZINC_FINGER_C2H2_2"/>
    <property type="match status" value="3"/>
</dbReference>
<evidence type="ECO:0000256" key="1">
    <source>
        <dbReference type="PROSITE-ProRule" id="PRU00042"/>
    </source>
</evidence>
<dbReference type="AlphaFoldDB" id="A0ABD1PAC2"/>
<keyword evidence="1" id="KW-0862">Zinc</keyword>
<dbReference type="InterPro" id="IPR044303">
    <property type="entry name" value="ZAT1/4/9"/>
</dbReference>
<reference evidence="5" key="1">
    <citation type="submission" date="2024-07" db="EMBL/GenBank/DDBJ databases">
        <title>Two chromosome-level genome assemblies of Korean endemic species Abeliophyllum distichum and Forsythia ovata (Oleaceae).</title>
        <authorList>
            <person name="Jang H."/>
        </authorList>
    </citation>
    <scope>NUCLEOTIDE SEQUENCE [LARGE SCALE GENOMIC DNA]</scope>
</reference>
<dbReference type="PANTHER" id="PTHR46326">
    <property type="entry name" value="ZINC FINGER PROTEIN ZAT1-RELATED"/>
    <property type="match status" value="1"/>
</dbReference>
<evidence type="ECO:0000313" key="4">
    <source>
        <dbReference type="EMBL" id="KAL2460843.1"/>
    </source>
</evidence>
<evidence type="ECO:0000313" key="5">
    <source>
        <dbReference type="Proteomes" id="UP001604336"/>
    </source>
</evidence>
<gene>
    <name evidence="4" type="ORF">Adt_44263</name>
</gene>
<proteinExistence type="predicted"/>
<feature type="compositionally biased region" description="Polar residues" evidence="2">
    <location>
        <begin position="41"/>
        <end position="53"/>
    </location>
</feature>
<comment type="caution">
    <text evidence="4">The sequence shown here is derived from an EMBL/GenBank/DDBJ whole genome shotgun (WGS) entry which is preliminary data.</text>
</comment>
<feature type="compositionally biased region" description="Acidic residues" evidence="2">
    <location>
        <begin position="59"/>
        <end position="68"/>
    </location>
</feature>
<evidence type="ECO:0000256" key="2">
    <source>
        <dbReference type="SAM" id="MobiDB-lite"/>
    </source>
</evidence>
<dbReference type="PANTHER" id="PTHR46326:SF2">
    <property type="entry name" value="ZINC FINGER PROTEIN ZAT1-RELATED"/>
    <property type="match status" value="1"/>
</dbReference>
<feature type="domain" description="C2H2-type" evidence="3">
    <location>
        <begin position="4"/>
        <end position="26"/>
    </location>
</feature>
<feature type="region of interest" description="Disordered" evidence="2">
    <location>
        <begin position="39"/>
        <end position="75"/>
    </location>
</feature>
<feature type="domain" description="C2H2-type" evidence="3">
    <location>
        <begin position="275"/>
        <end position="297"/>
    </location>
</feature>
<dbReference type="InterPro" id="IPR036236">
    <property type="entry name" value="Znf_C2H2_sf"/>
</dbReference>
<organism evidence="4 5">
    <name type="scientific">Abeliophyllum distichum</name>
    <dbReference type="NCBI Taxonomy" id="126358"/>
    <lineage>
        <taxon>Eukaryota</taxon>
        <taxon>Viridiplantae</taxon>
        <taxon>Streptophyta</taxon>
        <taxon>Embryophyta</taxon>
        <taxon>Tracheophyta</taxon>
        <taxon>Spermatophyta</taxon>
        <taxon>Magnoliopsida</taxon>
        <taxon>eudicotyledons</taxon>
        <taxon>Gunneridae</taxon>
        <taxon>Pentapetalae</taxon>
        <taxon>asterids</taxon>
        <taxon>lamiids</taxon>
        <taxon>Lamiales</taxon>
        <taxon>Oleaceae</taxon>
        <taxon>Forsythieae</taxon>
        <taxon>Abeliophyllum</taxon>
    </lineage>
</organism>
<dbReference type="InterPro" id="IPR013087">
    <property type="entry name" value="Znf_C2H2_type"/>
</dbReference>
<dbReference type="EMBL" id="JBFOLK010000014">
    <property type="protein sequence ID" value="KAL2460843.1"/>
    <property type="molecule type" value="Genomic_DNA"/>
</dbReference>
<dbReference type="PROSITE" id="PS00028">
    <property type="entry name" value="ZINC_FINGER_C2H2_1"/>
    <property type="match status" value="3"/>
</dbReference>
<dbReference type="Pfam" id="PF13912">
    <property type="entry name" value="zf-C2H2_6"/>
    <property type="match status" value="3"/>
</dbReference>
<sequence>MEKYRCKLCLRSFANGKALGGHMRSHMMNFYAAQKEKKVQTFENNSQPSDDFQSSSSTSEEEEEEENGEKEVLSYGLRENPKKSIRFVDPSRFYFASGSVVLQDRESETETESNPIFRRSKRIRKSRTEVKKHPKCEKGDKTITNYNEFSDQPLSSISDTPEEDVAYCLMMLSRDTWQRQEYEYEHEHERNKYENDDFSEDSGAVKVAKTTKVRGKYRCETCNKVFRSYQALGGHRANHKKIKVNITVETPQGVVVETGKIGGSTTAIKVEEKIHECPICFRVFSSGQALGGHKRSHFIGGGTISANVNSITTPAKPFSRIGETLNIDLNLPAPVDDDEISQIVNSPVSDALIKQ</sequence>
<dbReference type="SMART" id="SM00355">
    <property type="entry name" value="ZnF_C2H2"/>
    <property type="match status" value="3"/>
</dbReference>
<accession>A0ABD1PAC2</accession>
<protein>
    <submittedName>
        <fullName evidence="4">Zinc finger protein ZAT9</fullName>
    </submittedName>
</protein>
<dbReference type="Gene3D" id="3.30.160.60">
    <property type="entry name" value="Classic Zinc Finger"/>
    <property type="match status" value="2"/>
</dbReference>
<feature type="domain" description="C2H2-type" evidence="3">
    <location>
        <begin position="217"/>
        <end position="244"/>
    </location>
</feature>
<keyword evidence="1" id="KW-0863">Zinc-finger</keyword>
<keyword evidence="1" id="KW-0479">Metal-binding</keyword>
<name>A0ABD1PAC2_9LAMI</name>
<dbReference type="GO" id="GO:0008270">
    <property type="term" value="F:zinc ion binding"/>
    <property type="evidence" value="ECO:0007669"/>
    <property type="project" value="UniProtKB-KW"/>
</dbReference>
<keyword evidence="5" id="KW-1185">Reference proteome</keyword>